<dbReference type="Pfam" id="PF17851">
    <property type="entry name" value="GH43_C2"/>
    <property type="match status" value="1"/>
</dbReference>
<keyword evidence="2 4" id="KW-0378">Hydrolase</keyword>
<dbReference type="GO" id="GO:0016787">
    <property type="term" value="F:hydrolase activity"/>
    <property type="evidence" value="ECO:0007669"/>
    <property type="project" value="UniProtKB-KW"/>
</dbReference>
<dbReference type="CDD" id="cd09000">
    <property type="entry name" value="GH43_SXA-like"/>
    <property type="match status" value="1"/>
</dbReference>
<protein>
    <submittedName>
        <fullName evidence="6">Glycoside hydrolase family 43 protein</fullName>
    </submittedName>
</protein>
<reference evidence="6 7" key="1">
    <citation type="submission" date="2022-04" db="EMBL/GenBank/DDBJ databases">
        <title>Gracilibacillus sp. isolated from saltern.</title>
        <authorList>
            <person name="Won M."/>
            <person name="Lee C.-M."/>
            <person name="Woen H.-Y."/>
            <person name="Kwon S.-W."/>
        </authorList>
    </citation>
    <scope>NUCLEOTIDE SEQUENCE [LARGE SCALE GENOMIC DNA]</scope>
    <source>
        <strain evidence="6 7">SSPM10-3</strain>
    </source>
</reference>
<dbReference type="SUPFAM" id="SSF49899">
    <property type="entry name" value="Concanavalin A-like lectins/glucanases"/>
    <property type="match status" value="1"/>
</dbReference>
<comment type="similarity">
    <text evidence="1 4">Belongs to the glycosyl hydrolase 43 family.</text>
</comment>
<dbReference type="Proteomes" id="UP000831537">
    <property type="component" value="Chromosome"/>
</dbReference>
<evidence type="ECO:0000256" key="1">
    <source>
        <dbReference type="ARBA" id="ARBA00009865"/>
    </source>
</evidence>
<proteinExistence type="inferred from homology"/>
<dbReference type="Gene3D" id="2.115.10.20">
    <property type="entry name" value="Glycosyl hydrolase domain, family 43"/>
    <property type="match status" value="1"/>
</dbReference>
<dbReference type="Pfam" id="PF04616">
    <property type="entry name" value="Glyco_hydro_43"/>
    <property type="match status" value="1"/>
</dbReference>
<dbReference type="RefSeq" id="WP_244742993.1">
    <property type="nucleotide sequence ID" value="NZ_CP095071.1"/>
</dbReference>
<dbReference type="InterPro" id="IPR006710">
    <property type="entry name" value="Glyco_hydro_43"/>
</dbReference>
<evidence type="ECO:0000256" key="4">
    <source>
        <dbReference type="RuleBase" id="RU361187"/>
    </source>
</evidence>
<dbReference type="EMBL" id="CP095071">
    <property type="protein sequence ID" value="UOQ84768.1"/>
    <property type="molecule type" value="Genomic_DNA"/>
</dbReference>
<evidence type="ECO:0000313" key="7">
    <source>
        <dbReference type="Proteomes" id="UP000831537"/>
    </source>
</evidence>
<dbReference type="InterPro" id="IPR013320">
    <property type="entry name" value="ConA-like_dom_sf"/>
</dbReference>
<evidence type="ECO:0000256" key="3">
    <source>
        <dbReference type="ARBA" id="ARBA00023295"/>
    </source>
</evidence>
<sequence>MIQNPILPGFNPDPSFLRVGDDYYIATSTFEWFPGVRIHHSKDLNNWRLLTYPLTRISQLNLIGHPSSGGAWAPNLTYNDGVFYLIYTDVKTKSGPYKDCHNYLVTATNIEGPWSDPIFLNSSGFDPALFHDEDGRKWLMNMQWDFRKKEKTFHGILLQEYDAEEKKLTGPVRKIIEGEDHVLEGSNLYKVNGYYYIILADGGTGFNHSVSVRRSKNIQGPYEQDPMPQILTARNHPEHPVQRAGHGSLVETQTGDWYMAYLSARPLANKECPLGRETSLQKCIWTDDGWLRMAEGDGLPTAETEAPGLPETTFPSRAEKDDFNESELSFIYQSLRVPVTQDWANLTERPGYLRLHGRESLRSLHRQSVIARSIESYAMQAETVVEFSPDTFMQKAGLICVFDEMDLFYLHVTYDEKYQKVIQIIQHDQGEYDELLESPVPVKQDQSVYFKVVILGERLQFYYRVASSEWNEVGPALPFGNLGDEYGGKLGFTGAFVGVCCQDLSGQKTYADFDYFAYKNL</sequence>
<dbReference type="PANTHER" id="PTHR42812:SF12">
    <property type="entry name" value="BETA-XYLOSIDASE-RELATED"/>
    <property type="match status" value="1"/>
</dbReference>
<feature type="domain" description="Beta-xylosidase C-terminal Concanavalin A-like" evidence="5">
    <location>
        <begin position="320"/>
        <end position="519"/>
    </location>
</feature>
<evidence type="ECO:0000313" key="6">
    <source>
        <dbReference type="EMBL" id="UOQ84768.1"/>
    </source>
</evidence>
<keyword evidence="7" id="KW-1185">Reference proteome</keyword>
<dbReference type="InterPro" id="IPR041542">
    <property type="entry name" value="GH43_C2"/>
</dbReference>
<name>A0ABY4GKP3_9BACI</name>
<dbReference type="InterPro" id="IPR051795">
    <property type="entry name" value="Glycosyl_Hydrlase_43"/>
</dbReference>
<dbReference type="Gene3D" id="2.60.120.200">
    <property type="match status" value="1"/>
</dbReference>
<evidence type="ECO:0000256" key="2">
    <source>
        <dbReference type="ARBA" id="ARBA00022801"/>
    </source>
</evidence>
<gene>
    <name evidence="6" type="ORF">MUN87_19265</name>
</gene>
<dbReference type="SUPFAM" id="SSF75005">
    <property type="entry name" value="Arabinanase/levansucrase/invertase"/>
    <property type="match status" value="1"/>
</dbReference>
<dbReference type="InterPro" id="IPR023296">
    <property type="entry name" value="Glyco_hydro_beta-prop_sf"/>
</dbReference>
<evidence type="ECO:0000259" key="5">
    <source>
        <dbReference type="Pfam" id="PF17851"/>
    </source>
</evidence>
<keyword evidence="3 4" id="KW-0326">Glycosidase</keyword>
<organism evidence="6 7">
    <name type="scientific">Gracilibacillus salinarum</name>
    <dbReference type="NCBI Taxonomy" id="2932255"/>
    <lineage>
        <taxon>Bacteria</taxon>
        <taxon>Bacillati</taxon>
        <taxon>Bacillota</taxon>
        <taxon>Bacilli</taxon>
        <taxon>Bacillales</taxon>
        <taxon>Bacillaceae</taxon>
        <taxon>Gracilibacillus</taxon>
    </lineage>
</organism>
<accession>A0ABY4GKP3</accession>
<dbReference type="PANTHER" id="PTHR42812">
    <property type="entry name" value="BETA-XYLOSIDASE"/>
    <property type="match status" value="1"/>
</dbReference>